<dbReference type="PANTHER" id="PTHR30050:SF4">
    <property type="entry name" value="ATP-BINDING PROTEIN RV3427C IN INSERTION SEQUENCE-RELATED"/>
    <property type="match status" value="1"/>
</dbReference>
<dbReference type="InterPro" id="IPR027417">
    <property type="entry name" value="P-loop_NTPase"/>
</dbReference>
<organism evidence="3">
    <name type="scientific">marine sediment metagenome</name>
    <dbReference type="NCBI Taxonomy" id="412755"/>
    <lineage>
        <taxon>unclassified sequences</taxon>
        <taxon>metagenomes</taxon>
        <taxon>ecological metagenomes</taxon>
    </lineage>
</organism>
<reference evidence="3" key="1">
    <citation type="journal article" date="2014" name="Front. Microbiol.">
        <title>High frequency of phylogenetically diverse reductive dehalogenase-homologous genes in deep subseafloor sedimentary metagenomes.</title>
        <authorList>
            <person name="Kawai M."/>
            <person name="Futagami T."/>
            <person name="Toyoda A."/>
            <person name="Takaki Y."/>
            <person name="Nishi S."/>
            <person name="Hori S."/>
            <person name="Arai W."/>
            <person name="Tsubouchi T."/>
            <person name="Morono Y."/>
            <person name="Uchiyama I."/>
            <person name="Ito T."/>
            <person name="Fujiyama A."/>
            <person name="Inagaki F."/>
            <person name="Takami H."/>
        </authorList>
    </citation>
    <scope>NUCLEOTIDE SEQUENCE</scope>
    <source>
        <strain evidence="3">Expedition CK06-06</strain>
    </source>
</reference>
<dbReference type="CDD" id="cd00009">
    <property type="entry name" value="AAA"/>
    <property type="match status" value="1"/>
</dbReference>
<comment type="caution">
    <text evidence="3">The sequence shown here is derived from an EMBL/GenBank/DDBJ whole genome shotgun (WGS) entry which is preliminary data.</text>
</comment>
<evidence type="ECO:0000259" key="2">
    <source>
        <dbReference type="Pfam" id="PF00308"/>
    </source>
</evidence>
<dbReference type="GO" id="GO:0006260">
    <property type="term" value="P:DNA replication"/>
    <property type="evidence" value="ECO:0007669"/>
    <property type="project" value="TreeGrafter"/>
</dbReference>
<protein>
    <recommendedName>
        <fullName evidence="2">Chromosomal replication initiator protein DnaA ATPAse domain-containing protein</fullName>
    </recommendedName>
</protein>
<name>X0SNK2_9ZZZZ</name>
<accession>X0SNK2</accession>
<evidence type="ECO:0000256" key="1">
    <source>
        <dbReference type="SAM" id="MobiDB-lite"/>
    </source>
</evidence>
<feature type="non-terminal residue" evidence="3">
    <location>
        <position position="191"/>
    </location>
</feature>
<proteinExistence type="predicted"/>
<gene>
    <name evidence="3" type="ORF">S01H1_11854</name>
</gene>
<dbReference type="PANTHER" id="PTHR30050">
    <property type="entry name" value="CHROMOSOMAL REPLICATION INITIATOR PROTEIN DNAA"/>
    <property type="match status" value="1"/>
</dbReference>
<dbReference type="InterPro" id="IPR013317">
    <property type="entry name" value="DnaA_dom"/>
</dbReference>
<dbReference type="AlphaFoldDB" id="X0SNK2"/>
<feature type="region of interest" description="Disordered" evidence="1">
    <location>
        <begin position="1"/>
        <end position="38"/>
    </location>
</feature>
<dbReference type="SUPFAM" id="SSF52540">
    <property type="entry name" value="P-loop containing nucleoside triphosphate hydrolases"/>
    <property type="match status" value="1"/>
</dbReference>
<sequence>MRKLDKAVEQYRQGMATRSTKTSDRPEPGTEEAHPYQPKADCGACQGAGFVHPMVGQKVNYSRVNPCRAPGCLVDSTATYRSGGGYVQGPAVTRPDQIFGTFKQVAGTEGAFKHAKAFADDRTEGWFYLVIYGPPGNGKTHLCNAAKKHLIERGAHPQMITAADLLSQLKVAMNTKTMETVFEDFKSVCPL</sequence>
<evidence type="ECO:0000313" key="3">
    <source>
        <dbReference type="EMBL" id="GAF82668.1"/>
    </source>
</evidence>
<dbReference type="Gene3D" id="3.40.50.300">
    <property type="entry name" value="P-loop containing nucleotide triphosphate hydrolases"/>
    <property type="match status" value="1"/>
</dbReference>
<dbReference type="GO" id="GO:0005524">
    <property type="term" value="F:ATP binding"/>
    <property type="evidence" value="ECO:0007669"/>
    <property type="project" value="InterPro"/>
</dbReference>
<dbReference type="EMBL" id="BARS01006058">
    <property type="protein sequence ID" value="GAF82668.1"/>
    <property type="molecule type" value="Genomic_DNA"/>
</dbReference>
<dbReference type="Pfam" id="PF00308">
    <property type="entry name" value="Bac_DnaA"/>
    <property type="match status" value="1"/>
</dbReference>
<feature type="compositionally biased region" description="Basic and acidic residues" evidence="1">
    <location>
        <begin position="21"/>
        <end position="34"/>
    </location>
</feature>
<feature type="domain" description="Chromosomal replication initiator protein DnaA ATPAse" evidence="2">
    <location>
        <begin position="97"/>
        <end position="181"/>
    </location>
</feature>